<dbReference type="EMBL" id="JBBKAM010000002">
    <property type="protein sequence ID" value="MEJ8642027.1"/>
    <property type="molecule type" value="Genomic_DNA"/>
</dbReference>
<reference evidence="2 3" key="1">
    <citation type="submission" date="2024-03" db="EMBL/GenBank/DDBJ databases">
        <title>Novel Streptomyces species of biotechnological and ecological value are a feature of Machair soil.</title>
        <authorList>
            <person name="Prole J.R."/>
            <person name="Goodfellow M."/>
            <person name="Allenby N."/>
            <person name="Ward A.C."/>
        </authorList>
    </citation>
    <scope>NUCLEOTIDE SEQUENCE [LARGE SCALE GENOMIC DNA]</scope>
    <source>
        <strain evidence="2 3">MS1.HAVA.3</strain>
    </source>
</reference>
<sequence>MSVTRAERSEIPGGDPVPAPAVSDLCGTLLASLPRSDQRRKGELYVRGLLEAAGRKSIRNIAASVGDRAAAQSLHHFITSSTWDWAPVRAALTHHLEQALRPRAWVVRPVVTSKSGTGSVGVSRRYVSTLGRTVNSQEAFGIWAADELHSSPVNWRLLLSPTGRDALRSRTPASRTRR</sequence>
<dbReference type="Proteomes" id="UP001382904">
    <property type="component" value="Unassembled WGS sequence"/>
</dbReference>
<name>A0ABU8U2C0_9ACTN</name>
<evidence type="ECO:0000313" key="3">
    <source>
        <dbReference type="Proteomes" id="UP001382904"/>
    </source>
</evidence>
<comment type="caution">
    <text evidence="2">The sequence shown here is derived from an EMBL/GenBank/DDBJ whole genome shotgun (WGS) entry which is preliminary data.</text>
</comment>
<proteinExistence type="predicted"/>
<dbReference type="InterPro" id="IPR039365">
    <property type="entry name" value="IS701-like"/>
</dbReference>
<evidence type="ECO:0000313" key="2">
    <source>
        <dbReference type="EMBL" id="MEJ8642027.1"/>
    </source>
</evidence>
<dbReference type="PANTHER" id="PTHR33627">
    <property type="entry name" value="TRANSPOSASE"/>
    <property type="match status" value="1"/>
</dbReference>
<accession>A0ABU8U2C0</accession>
<dbReference type="Pfam" id="PF13546">
    <property type="entry name" value="DDE_5"/>
    <property type="match status" value="1"/>
</dbReference>
<protein>
    <submittedName>
        <fullName evidence="2">Transposase</fullName>
    </submittedName>
</protein>
<evidence type="ECO:0000259" key="1">
    <source>
        <dbReference type="Pfam" id="PF13546"/>
    </source>
</evidence>
<dbReference type="InterPro" id="IPR038721">
    <property type="entry name" value="IS701-like_DDE_dom"/>
</dbReference>
<keyword evidence="3" id="KW-1185">Reference proteome</keyword>
<feature type="domain" description="Transposase IS701-like DDE" evidence="1">
    <location>
        <begin position="29"/>
        <end position="161"/>
    </location>
</feature>
<dbReference type="PANTHER" id="PTHR33627:SF1">
    <property type="entry name" value="TRANSPOSASE"/>
    <property type="match status" value="1"/>
</dbReference>
<organism evidence="2 3">
    <name type="scientific">Streptomyces caledonius</name>
    <dbReference type="NCBI Taxonomy" id="3134107"/>
    <lineage>
        <taxon>Bacteria</taxon>
        <taxon>Bacillati</taxon>
        <taxon>Actinomycetota</taxon>
        <taxon>Actinomycetes</taxon>
        <taxon>Kitasatosporales</taxon>
        <taxon>Streptomycetaceae</taxon>
        <taxon>Streptomyces</taxon>
    </lineage>
</organism>
<gene>
    <name evidence="2" type="ORF">WKI68_12210</name>
</gene>